<organism evidence="2 3">
    <name type="scientific">Penicillium subrubescens</name>
    <dbReference type="NCBI Taxonomy" id="1316194"/>
    <lineage>
        <taxon>Eukaryota</taxon>
        <taxon>Fungi</taxon>
        <taxon>Dikarya</taxon>
        <taxon>Ascomycota</taxon>
        <taxon>Pezizomycotina</taxon>
        <taxon>Eurotiomycetes</taxon>
        <taxon>Eurotiomycetidae</taxon>
        <taxon>Eurotiales</taxon>
        <taxon>Aspergillaceae</taxon>
        <taxon>Penicillium</taxon>
    </lineage>
</organism>
<evidence type="ECO:0000256" key="1">
    <source>
        <dbReference type="SAM" id="Phobius"/>
    </source>
</evidence>
<name>A0A1Q5UBJ9_9EURO</name>
<keyword evidence="1" id="KW-0472">Membrane</keyword>
<comment type="caution">
    <text evidence="2">The sequence shown here is derived from an EMBL/GenBank/DDBJ whole genome shotgun (WGS) entry which is preliminary data.</text>
</comment>
<dbReference type="Proteomes" id="UP000186955">
    <property type="component" value="Unassembled WGS sequence"/>
</dbReference>
<keyword evidence="3" id="KW-1185">Reference proteome</keyword>
<evidence type="ECO:0008006" key="4">
    <source>
        <dbReference type="Google" id="ProtNLM"/>
    </source>
</evidence>
<feature type="transmembrane region" description="Helical" evidence="1">
    <location>
        <begin position="34"/>
        <end position="57"/>
    </location>
</feature>
<evidence type="ECO:0000313" key="2">
    <source>
        <dbReference type="EMBL" id="OKP09858.1"/>
    </source>
</evidence>
<keyword evidence="1" id="KW-0812">Transmembrane</keyword>
<protein>
    <recommendedName>
        <fullName evidence="4">ATP-grasp domain-containing protein</fullName>
    </recommendedName>
</protein>
<dbReference type="Gene3D" id="3.40.50.20">
    <property type="match status" value="1"/>
</dbReference>
<dbReference type="EMBL" id="MNBE01000438">
    <property type="protein sequence ID" value="OKP09858.1"/>
    <property type="molecule type" value="Genomic_DNA"/>
</dbReference>
<dbReference type="AlphaFoldDB" id="A0A1Q5UBJ9"/>
<proteinExistence type="predicted"/>
<dbReference type="InterPro" id="IPR036291">
    <property type="entry name" value="NAD(P)-bd_dom_sf"/>
</dbReference>
<sequence length="499" mass="56133">MAAPAVRPQRPIFSMKTPQAATSAKALSQVFWPLLRIVISFSLLFIDNTILVVVAALSRLRAAANRRQAATRDVHFYPKTVLITGVGTPHGLALARAWDAQGHRVVGADVADLNLPVRSGGGMSNTLVAFYRVPKDHYISRLLDIIQREKIDIWIPCSPKATAIEDATARQVVESRSTCKCIAFDPELTSRLIRPESFRQFLADRDLPVLDRHQVQSRDSIHKILNRSPAKSYYMRRVSSSANEAAVILPKRTLSRTYSEVSEITISKDVPWIMQQQTRLGEFYADLLLVHGHVHAIKVRMVETRAPHWGASRMDEALATAIHRLMQRFALKGGIRMTGHLSVRLLVDEEFEHTSVRHTIHIADCVPGASAIENLLRDARCPVDGYVEVLSVDPTEPAAWKVAATLSPTPRPSSTFMELVENILAGFLPRFFPLDLIKSTLAALEAELIPFLFWKDPRFSSHDPLPWWWHIHVYQPMREIWLLVKQIREAGMSAGSRAR</sequence>
<dbReference type="OrthoDB" id="186626at2759"/>
<dbReference type="SUPFAM" id="SSF51735">
    <property type="entry name" value="NAD(P)-binding Rossmann-fold domains"/>
    <property type="match status" value="1"/>
</dbReference>
<accession>A0A1Q5UBJ9</accession>
<keyword evidence="1" id="KW-1133">Transmembrane helix</keyword>
<reference evidence="2 3" key="1">
    <citation type="submission" date="2016-10" db="EMBL/GenBank/DDBJ databases">
        <title>Genome sequence of the ascomycete fungus Penicillium subrubescens.</title>
        <authorList>
            <person name="De Vries R.P."/>
            <person name="Peng M."/>
            <person name="Dilokpimol A."/>
            <person name="Hilden K."/>
            <person name="Makela M.R."/>
            <person name="Grigoriev I."/>
            <person name="Riley R."/>
            <person name="Granchi Z."/>
        </authorList>
    </citation>
    <scope>NUCLEOTIDE SEQUENCE [LARGE SCALE GENOMIC DNA]</scope>
    <source>
        <strain evidence="2 3">CBS 132785</strain>
    </source>
</reference>
<gene>
    <name evidence="2" type="ORF">PENSUB_4782</name>
</gene>
<evidence type="ECO:0000313" key="3">
    <source>
        <dbReference type="Proteomes" id="UP000186955"/>
    </source>
</evidence>